<dbReference type="AlphaFoldDB" id="A0A7S3D6A5"/>
<protein>
    <recommendedName>
        <fullName evidence="2">Histone deacetylase domain-containing protein</fullName>
    </recommendedName>
</protein>
<dbReference type="CDD" id="cd09993">
    <property type="entry name" value="HDAC_classIV"/>
    <property type="match status" value="1"/>
</dbReference>
<evidence type="ECO:0000259" key="2">
    <source>
        <dbReference type="Pfam" id="PF00850"/>
    </source>
</evidence>
<reference evidence="3" key="1">
    <citation type="submission" date="2021-01" db="EMBL/GenBank/DDBJ databases">
        <authorList>
            <person name="Corre E."/>
            <person name="Pelletier E."/>
            <person name="Niang G."/>
            <person name="Scheremetjew M."/>
            <person name="Finn R."/>
            <person name="Kale V."/>
            <person name="Holt S."/>
            <person name="Cochrane G."/>
            <person name="Meng A."/>
            <person name="Brown T."/>
            <person name="Cohen L."/>
        </authorList>
    </citation>
    <scope>NUCLEOTIDE SEQUENCE</scope>
    <source>
        <strain evidence="3">NIES-2562</strain>
    </source>
</reference>
<gene>
    <name evidence="3" type="ORF">PBIL07802_LOCUS10216</name>
</gene>
<dbReference type="PANTHER" id="PTHR10625:SF19">
    <property type="entry name" value="HISTONE DEACETYLASE 12"/>
    <property type="match status" value="1"/>
</dbReference>
<dbReference type="InterPro" id="IPR023696">
    <property type="entry name" value="Ureohydrolase_dom_sf"/>
</dbReference>
<sequence>MHPALSHVLSSLITVLHSLLFVLLCFRAFYTLHSTCFGFTSLPICSSLRPLPTASPSLFTLPNHAAHRDFGSGFTVFNDLAIASSVLLSEGAASRIMIIDLDVHQGDGTAAIFEHDRRVFTFSMHGEKNFPLKKENSSFDVPLPDGTDDEHYLEQLEHHLPRLLGYFEPDFVFYDAGVDTHKNDALGRLSMSNAGLLRRDLFVLRYLRHNNIPVATVIGGGYAKDHLEVAVRHSIVFNAAKTVWEEMGHGRLTPNLVF</sequence>
<dbReference type="GO" id="GO:0040029">
    <property type="term" value="P:epigenetic regulation of gene expression"/>
    <property type="evidence" value="ECO:0007669"/>
    <property type="project" value="TreeGrafter"/>
</dbReference>
<name>A0A7S3D6A5_9EUKA</name>
<dbReference type="InterPro" id="IPR037138">
    <property type="entry name" value="His_deacetylse_dom_sf"/>
</dbReference>
<dbReference type="InterPro" id="IPR044150">
    <property type="entry name" value="HDAC_classIV"/>
</dbReference>
<dbReference type="PRINTS" id="PR01270">
    <property type="entry name" value="HDASUPER"/>
</dbReference>
<feature type="domain" description="Histone deacetylase" evidence="2">
    <location>
        <begin position="62"/>
        <end position="233"/>
    </location>
</feature>
<proteinExistence type="predicted"/>
<evidence type="ECO:0000256" key="1">
    <source>
        <dbReference type="ARBA" id="ARBA00022801"/>
    </source>
</evidence>
<accession>A0A7S3D6A5</accession>
<dbReference type="GO" id="GO:0004407">
    <property type="term" value="F:histone deacetylase activity"/>
    <property type="evidence" value="ECO:0007669"/>
    <property type="project" value="InterPro"/>
</dbReference>
<dbReference type="Pfam" id="PF00850">
    <property type="entry name" value="Hist_deacetyl"/>
    <property type="match status" value="1"/>
</dbReference>
<dbReference type="Gene3D" id="3.40.800.20">
    <property type="entry name" value="Histone deacetylase domain"/>
    <property type="match status" value="1"/>
</dbReference>
<dbReference type="InterPro" id="IPR000286">
    <property type="entry name" value="HDACs"/>
</dbReference>
<evidence type="ECO:0000313" key="3">
    <source>
        <dbReference type="EMBL" id="CAE0248020.1"/>
    </source>
</evidence>
<dbReference type="SUPFAM" id="SSF52768">
    <property type="entry name" value="Arginase/deacetylase"/>
    <property type="match status" value="1"/>
</dbReference>
<dbReference type="PANTHER" id="PTHR10625">
    <property type="entry name" value="HISTONE DEACETYLASE HDAC1-RELATED"/>
    <property type="match status" value="1"/>
</dbReference>
<keyword evidence="1" id="KW-0378">Hydrolase</keyword>
<dbReference type="EMBL" id="HBIB01015759">
    <property type="protein sequence ID" value="CAE0248020.1"/>
    <property type="molecule type" value="Transcribed_RNA"/>
</dbReference>
<dbReference type="InterPro" id="IPR023801">
    <property type="entry name" value="His_deacetylse_dom"/>
</dbReference>
<organism evidence="3">
    <name type="scientific">Palpitomonas bilix</name>
    <dbReference type="NCBI Taxonomy" id="652834"/>
    <lineage>
        <taxon>Eukaryota</taxon>
        <taxon>Eukaryota incertae sedis</taxon>
    </lineage>
</organism>
<dbReference type="GO" id="GO:0016787">
    <property type="term" value="F:hydrolase activity"/>
    <property type="evidence" value="ECO:0007669"/>
    <property type="project" value="UniProtKB-KW"/>
</dbReference>